<dbReference type="InterPro" id="IPR002780">
    <property type="entry name" value="Hyd_form_HypD"/>
</dbReference>
<comment type="similarity">
    <text evidence="1">Belongs to the HypD family.</text>
</comment>
<organism evidence="4 5">
    <name type="scientific">Mycobacterium adipatum</name>
    <dbReference type="NCBI Taxonomy" id="1682113"/>
    <lineage>
        <taxon>Bacteria</taxon>
        <taxon>Bacillati</taxon>
        <taxon>Actinomycetota</taxon>
        <taxon>Actinomycetes</taxon>
        <taxon>Mycobacteriales</taxon>
        <taxon>Mycobacteriaceae</taxon>
        <taxon>Mycobacterium</taxon>
    </lineage>
</organism>
<evidence type="ECO:0000256" key="2">
    <source>
        <dbReference type="ARBA" id="ARBA00022723"/>
    </source>
</evidence>
<dbReference type="Gene3D" id="3.40.50.11740">
    <property type="entry name" value="HypD, alpha/beta domain 2"/>
    <property type="match status" value="2"/>
</dbReference>
<keyword evidence="2" id="KW-0479">Metal-binding</keyword>
<keyword evidence="5" id="KW-1185">Reference proteome</keyword>
<dbReference type="STRING" id="1682113.A7U43_19075"/>
<evidence type="ECO:0000313" key="5">
    <source>
        <dbReference type="Proteomes" id="UP000077143"/>
    </source>
</evidence>
<proteinExistence type="inferred from homology"/>
<evidence type="ECO:0000256" key="1">
    <source>
        <dbReference type="ARBA" id="ARBA00007888"/>
    </source>
</evidence>
<sequence length="371" mass="40043">MKYLDEFRDPAAARVLVEHIKRRAGRTWTIMEVCGGQTHSIIRNGIDQLLGDAVEFVHGPGCPVCVTPLEMIDRALEIAGRQDVIFCSFGDMLRVPGSRADLFSVRARGGDVRIVYSPLDATQIAAENPDKEVVFFGVGFETTAPANAMSVVHAQRLGLKNFSLLVSHVLVPPAMTAILSSPTNRVQGFLGAGHVCTVMGTSEYGPLVEKFGIPIVVSGFEPLDLLEGVRQLIDLLEEGRAELRNAYPRAVTAAGNLVAQQTLNDVFVVTDRPWRGIGMIPRSGWTLSPRYAEFDAEKKFGVGHLEVAESAECRSGEVLQGLLKPNECPAFGTSCTPRTPLGATMVSSEGACAAYYQFRRLGTADLSAAHA</sequence>
<dbReference type="RefSeq" id="WP_067998411.1">
    <property type="nucleotide sequence ID" value="NZ_CP015596.1"/>
</dbReference>
<dbReference type="PANTHER" id="PTHR30149:SF0">
    <property type="entry name" value="HYDROGENASE MATURATION FACTOR HYPD"/>
    <property type="match status" value="1"/>
</dbReference>
<dbReference type="GO" id="GO:0070025">
    <property type="term" value="F:carbon monoxide binding"/>
    <property type="evidence" value="ECO:0007669"/>
    <property type="project" value="TreeGrafter"/>
</dbReference>
<dbReference type="Proteomes" id="UP000077143">
    <property type="component" value="Chromosome"/>
</dbReference>
<accession>A0A172UPH4</accession>
<dbReference type="Gene3D" id="6.10.20.100">
    <property type="match status" value="1"/>
</dbReference>
<evidence type="ECO:0000256" key="3">
    <source>
        <dbReference type="ARBA" id="ARBA00023004"/>
    </source>
</evidence>
<keyword evidence="3" id="KW-0408">Iron</keyword>
<protein>
    <submittedName>
        <fullName evidence="4">Hydrogenase formation protein HypD</fullName>
    </submittedName>
</protein>
<dbReference type="GO" id="GO:0051604">
    <property type="term" value="P:protein maturation"/>
    <property type="evidence" value="ECO:0007669"/>
    <property type="project" value="TreeGrafter"/>
</dbReference>
<dbReference type="Pfam" id="PF01924">
    <property type="entry name" value="HypD"/>
    <property type="match status" value="1"/>
</dbReference>
<dbReference type="PIRSF" id="PIRSF005622">
    <property type="entry name" value="Hydrgn_mat_hypD"/>
    <property type="match status" value="1"/>
</dbReference>
<name>A0A172UPH4_9MYCO</name>
<reference evidence="4 5" key="1">
    <citation type="submission" date="2016-05" db="EMBL/GenBank/DDBJ databases">
        <title>Complete genome sequence of a phthalic acid esters degrading Mycobacterium sp. YC-RL4.</title>
        <authorList>
            <person name="Ren L."/>
            <person name="Fan S."/>
            <person name="Ruth N."/>
            <person name="Jia Y."/>
            <person name="Wang J."/>
            <person name="Qiao C."/>
        </authorList>
    </citation>
    <scope>NUCLEOTIDE SEQUENCE [LARGE SCALE GENOMIC DNA]</scope>
    <source>
        <strain evidence="4 5">YC-RL4</strain>
    </source>
</reference>
<dbReference type="PANTHER" id="PTHR30149">
    <property type="entry name" value="HYDROGENASE PROTEIN ASSEMBLY PROTEIN HYPD"/>
    <property type="match status" value="1"/>
</dbReference>
<dbReference type="KEGG" id="madi:A7U43_19075"/>
<dbReference type="InterPro" id="IPR042244">
    <property type="entry name" value="HypD_2_sf"/>
</dbReference>
<dbReference type="OrthoDB" id="9770424at2"/>
<dbReference type="GO" id="GO:0005506">
    <property type="term" value="F:iron ion binding"/>
    <property type="evidence" value="ECO:0007669"/>
    <property type="project" value="TreeGrafter"/>
</dbReference>
<dbReference type="GO" id="GO:0051539">
    <property type="term" value="F:4 iron, 4 sulfur cluster binding"/>
    <property type="evidence" value="ECO:0007669"/>
    <property type="project" value="TreeGrafter"/>
</dbReference>
<dbReference type="InterPro" id="IPR042243">
    <property type="entry name" value="HypD_1"/>
</dbReference>
<evidence type="ECO:0000313" key="4">
    <source>
        <dbReference type="EMBL" id="ANE81107.1"/>
    </source>
</evidence>
<dbReference type="AlphaFoldDB" id="A0A172UPH4"/>
<dbReference type="NCBIfam" id="TIGR00075">
    <property type="entry name" value="hypD"/>
    <property type="match status" value="1"/>
</dbReference>
<gene>
    <name evidence="4" type="ORF">A7U43_19075</name>
</gene>
<dbReference type="EMBL" id="CP015596">
    <property type="protein sequence ID" value="ANE81107.1"/>
    <property type="molecule type" value="Genomic_DNA"/>
</dbReference>